<protein>
    <submittedName>
        <fullName evidence="5">NAD(P)-binding protein</fullName>
    </submittedName>
</protein>
<dbReference type="PANTHER" id="PTHR43103:SF5">
    <property type="entry name" value="4-EPIMERASE, PUTATIVE (AFU_ORTHOLOGUE AFUA_7G00360)-RELATED"/>
    <property type="match status" value="1"/>
</dbReference>
<organism evidence="5 6">
    <name type="scientific">Obba rivulosa</name>
    <dbReference type="NCBI Taxonomy" id="1052685"/>
    <lineage>
        <taxon>Eukaryota</taxon>
        <taxon>Fungi</taxon>
        <taxon>Dikarya</taxon>
        <taxon>Basidiomycota</taxon>
        <taxon>Agaricomycotina</taxon>
        <taxon>Agaricomycetes</taxon>
        <taxon>Polyporales</taxon>
        <taxon>Gelatoporiaceae</taxon>
        <taxon>Obba</taxon>
    </lineage>
</organism>
<keyword evidence="3" id="KW-0520">NAD</keyword>
<dbReference type="EMBL" id="KV722752">
    <property type="protein sequence ID" value="OCH83965.1"/>
    <property type="molecule type" value="Genomic_DNA"/>
</dbReference>
<dbReference type="GO" id="GO:0016491">
    <property type="term" value="F:oxidoreductase activity"/>
    <property type="evidence" value="ECO:0007669"/>
    <property type="project" value="UniProtKB-KW"/>
</dbReference>
<keyword evidence="2" id="KW-0560">Oxidoreductase</keyword>
<dbReference type="InterPro" id="IPR001509">
    <property type="entry name" value="Epimerase_deHydtase"/>
</dbReference>
<reference evidence="5 6" key="1">
    <citation type="submission" date="2016-07" db="EMBL/GenBank/DDBJ databases">
        <title>Draft genome of the white-rot fungus Obba rivulosa 3A-2.</title>
        <authorList>
            <consortium name="DOE Joint Genome Institute"/>
            <person name="Miettinen O."/>
            <person name="Riley R."/>
            <person name="Acob R."/>
            <person name="Barry K."/>
            <person name="Cullen D."/>
            <person name="De Vries R."/>
            <person name="Hainaut M."/>
            <person name="Hatakka A."/>
            <person name="Henrissat B."/>
            <person name="Hilden K."/>
            <person name="Kuo R."/>
            <person name="Labutti K."/>
            <person name="Lipzen A."/>
            <person name="Makela M.R."/>
            <person name="Sandor L."/>
            <person name="Spatafora J.W."/>
            <person name="Grigoriev I.V."/>
            <person name="Hibbett D.S."/>
        </authorList>
    </citation>
    <scope>NUCLEOTIDE SEQUENCE [LARGE SCALE GENOMIC DNA]</scope>
    <source>
        <strain evidence="5 6">3A-2</strain>
    </source>
</reference>
<gene>
    <name evidence="5" type="ORF">OBBRIDRAFT_799478</name>
</gene>
<dbReference type="InterPro" id="IPR036291">
    <property type="entry name" value="NAD(P)-bd_dom_sf"/>
</dbReference>
<dbReference type="PANTHER" id="PTHR43103">
    <property type="entry name" value="NUCLEOSIDE-DIPHOSPHATE-SUGAR EPIMERASE"/>
    <property type="match status" value="1"/>
</dbReference>
<evidence type="ECO:0000256" key="1">
    <source>
        <dbReference type="ARBA" id="ARBA00007637"/>
    </source>
</evidence>
<dbReference type="OrthoDB" id="202470at2759"/>
<evidence type="ECO:0000313" key="5">
    <source>
        <dbReference type="EMBL" id="OCH83965.1"/>
    </source>
</evidence>
<keyword evidence="6" id="KW-1185">Reference proteome</keyword>
<dbReference type="SUPFAM" id="SSF51735">
    <property type="entry name" value="NAD(P)-binding Rossmann-fold domains"/>
    <property type="match status" value="1"/>
</dbReference>
<name>A0A8E2DDP9_9APHY</name>
<dbReference type="Gene3D" id="3.40.50.720">
    <property type="entry name" value="NAD(P)-binding Rossmann-like Domain"/>
    <property type="match status" value="1"/>
</dbReference>
<dbReference type="Proteomes" id="UP000250043">
    <property type="component" value="Unassembled WGS sequence"/>
</dbReference>
<evidence type="ECO:0000256" key="2">
    <source>
        <dbReference type="ARBA" id="ARBA00023002"/>
    </source>
</evidence>
<comment type="similarity">
    <text evidence="1">Belongs to the NAD(P)-dependent epimerase/dehydratase family.</text>
</comment>
<proteinExistence type="inferred from homology"/>
<evidence type="ECO:0000259" key="4">
    <source>
        <dbReference type="Pfam" id="PF01370"/>
    </source>
</evidence>
<evidence type="ECO:0000313" key="6">
    <source>
        <dbReference type="Proteomes" id="UP000250043"/>
    </source>
</evidence>
<dbReference type="Pfam" id="PF01370">
    <property type="entry name" value="Epimerase"/>
    <property type="match status" value="1"/>
</dbReference>
<evidence type="ECO:0000256" key="3">
    <source>
        <dbReference type="ARBA" id="ARBA00023027"/>
    </source>
</evidence>
<accession>A0A8E2DDP9</accession>
<sequence>MKLAITGCNGSIGQRVVIAALRSGHDVVGIDLVPLKDYEYVSNPKFNFRQIDVRDYEAVLHVLEGCEAIIHLAGIRSPEDYIVKTHNTNVVMSWNVLRAAAELGIKRVAQASSVNVISLVYSVKPIFDYLPLDEDHPCRPDEPYGLSKIIAETQAETIVRRYPFMRVASLRLSWSLPRRSDAARHDPARRKNDLWGYVQEDAGADAFLLAVTNEDEKWSGHEAFIIAAPDTSDDRDSMFLKEQFWANVPIKGGKDLSGRKSFFDCSKAERLLGWAHRSSEV</sequence>
<dbReference type="AlphaFoldDB" id="A0A8E2DDP9"/>
<feature type="domain" description="NAD-dependent epimerase/dehydratase" evidence="4">
    <location>
        <begin position="5"/>
        <end position="173"/>
    </location>
</feature>